<dbReference type="GO" id="GO:0005634">
    <property type="term" value="C:nucleus"/>
    <property type="evidence" value="ECO:0007669"/>
    <property type="project" value="UniProtKB-SubCell"/>
</dbReference>
<reference evidence="15" key="1">
    <citation type="submission" date="2025-08" db="UniProtKB">
        <authorList>
            <consortium name="RefSeq"/>
        </authorList>
    </citation>
    <scope>IDENTIFICATION</scope>
    <source>
        <tissue evidence="15">Gonad</tissue>
    </source>
</reference>
<dbReference type="InterPro" id="IPR011051">
    <property type="entry name" value="RmlC_Cupin_sf"/>
</dbReference>
<dbReference type="AlphaFoldDB" id="A0A6P4YX54"/>
<evidence type="ECO:0000256" key="6">
    <source>
        <dbReference type="ARBA" id="ARBA00060642"/>
    </source>
</evidence>
<evidence type="ECO:0000259" key="12">
    <source>
        <dbReference type="Pfam" id="PF02678"/>
    </source>
</evidence>
<gene>
    <name evidence="15" type="primary">LOC109468056</name>
</gene>
<accession>A0A6P4YX54</accession>
<dbReference type="FunFam" id="2.60.120.10:FF:000055">
    <property type="entry name" value="pirin"/>
    <property type="match status" value="1"/>
</dbReference>
<proteinExistence type="inferred from homology"/>
<dbReference type="Gene3D" id="2.60.120.10">
    <property type="entry name" value="Jelly Rolls"/>
    <property type="match status" value="2"/>
</dbReference>
<dbReference type="GO" id="GO:0008127">
    <property type="term" value="F:quercetin 2,3-dioxygenase activity"/>
    <property type="evidence" value="ECO:0007669"/>
    <property type="project" value="UniProtKB-EC"/>
</dbReference>
<comment type="subcellular location">
    <subcellularLocation>
        <location evidence="1">Nucleus</location>
    </subcellularLocation>
</comment>
<evidence type="ECO:0000256" key="10">
    <source>
        <dbReference type="ARBA" id="ARBA00077684"/>
    </source>
</evidence>
<evidence type="ECO:0000256" key="11">
    <source>
        <dbReference type="RuleBase" id="RU003457"/>
    </source>
</evidence>
<comment type="function">
    <text evidence="5">Transcriptional coregulator of NF-kappa-B which facilitates binding of NF-kappa-B proteins to target kappa-B genes in a redox-state-dependent manner. May be required for efficient terminal myeloid maturation of hematopoietic cells. Has quercetin 2,3-dioxygenase activity (in vitro).</text>
</comment>
<comment type="catalytic activity">
    <reaction evidence="4">
        <text>quercetin + O2 = 2-(3,4-dihydroxybenzoyloxy)-4,6-dihydroxybenzoate + CO</text>
        <dbReference type="Rhea" id="RHEA:15381"/>
        <dbReference type="ChEBI" id="CHEBI:15379"/>
        <dbReference type="ChEBI" id="CHEBI:17245"/>
        <dbReference type="ChEBI" id="CHEBI:57628"/>
        <dbReference type="ChEBI" id="CHEBI:57694"/>
        <dbReference type="EC" id="1.13.11.24"/>
    </reaction>
</comment>
<evidence type="ECO:0000313" key="15">
    <source>
        <dbReference type="RefSeq" id="XP_019621836.1"/>
    </source>
</evidence>
<evidence type="ECO:0000256" key="7">
    <source>
        <dbReference type="ARBA" id="ARBA00064668"/>
    </source>
</evidence>
<keyword evidence="3" id="KW-0539">Nucleus</keyword>
<dbReference type="EC" id="1.13.11.24" evidence="8"/>
<evidence type="ECO:0000256" key="3">
    <source>
        <dbReference type="ARBA" id="ARBA00023242"/>
    </source>
</evidence>
<dbReference type="InterPro" id="IPR003829">
    <property type="entry name" value="Pirin_N_dom"/>
</dbReference>
<evidence type="ECO:0000256" key="8">
    <source>
        <dbReference type="ARBA" id="ARBA00066677"/>
    </source>
</evidence>
<dbReference type="RefSeq" id="XP_019621836.1">
    <property type="nucleotide sequence ID" value="XM_019766277.1"/>
</dbReference>
<evidence type="ECO:0000256" key="2">
    <source>
        <dbReference type="ARBA" id="ARBA00008416"/>
    </source>
</evidence>
<evidence type="ECO:0000256" key="9">
    <source>
        <dbReference type="ARBA" id="ARBA00069068"/>
    </source>
</evidence>
<dbReference type="PANTHER" id="PTHR13903">
    <property type="entry name" value="PIRIN-RELATED"/>
    <property type="match status" value="1"/>
</dbReference>
<dbReference type="Pfam" id="PF05726">
    <property type="entry name" value="Pirin_C"/>
    <property type="match status" value="1"/>
</dbReference>
<feature type="domain" description="Pirin C-terminal" evidence="13">
    <location>
        <begin position="244"/>
        <end position="350"/>
    </location>
</feature>
<protein>
    <recommendedName>
        <fullName evidence="9">Pirin</fullName>
        <ecNumber evidence="8">1.13.11.24</ecNumber>
    </recommendedName>
    <alternativeName>
        <fullName evidence="10">Probable quercetin 2,3-dioxygenase PIR</fullName>
    </alternativeName>
</protein>
<comment type="pathway">
    <text evidence="6">Flavonoid metabolism; quercetin degradation.</text>
</comment>
<keyword evidence="14" id="KW-1185">Reference proteome</keyword>
<dbReference type="InterPro" id="IPR012093">
    <property type="entry name" value="Pirin"/>
</dbReference>
<comment type="subunit">
    <text evidence="7">May interact with NF1/CTF1. Interacts with BCL3. Identified in a complex comprised of PIR, BLC3, NFKB1 and target DNA.</text>
</comment>
<evidence type="ECO:0000256" key="5">
    <source>
        <dbReference type="ARBA" id="ARBA00054987"/>
    </source>
</evidence>
<dbReference type="CDD" id="cd02247">
    <property type="entry name" value="cupin_pirin_C"/>
    <property type="match status" value="1"/>
</dbReference>
<name>A0A6P4YX54_BRABE</name>
<dbReference type="PANTHER" id="PTHR13903:SF8">
    <property type="entry name" value="PIRIN"/>
    <property type="match status" value="1"/>
</dbReference>
<comment type="similarity">
    <text evidence="2 11">Belongs to the pirin family.</text>
</comment>
<dbReference type="CDD" id="cd02909">
    <property type="entry name" value="cupin_pirin_N"/>
    <property type="match status" value="1"/>
</dbReference>
<evidence type="ECO:0000256" key="4">
    <source>
        <dbReference type="ARBA" id="ARBA00050845"/>
    </source>
</evidence>
<evidence type="ECO:0000259" key="13">
    <source>
        <dbReference type="Pfam" id="PF05726"/>
    </source>
</evidence>
<evidence type="ECO:0000313" key="14">
    <source>
        <dbReference type="Proteomes" id="UP000515135"/>
    </source>
</evidence>
<dbReference type="GeneID" id="109468056"/>
<dbReference type="Pfam" id="PF02678">
    <property type="entry name" value="Pirin"/>
    <property type="match status" value="1"/>
</dbReference>
<dbReference type="SUPFAM" id="SSF51182">
    <property type="entry name" value="RmlC-like cupins"/>
    <property type="match status" value="1"/>
</dbReference>
<dbReference type="KEGG" id="bbel:109468056"/>
<dbReference type="OrthoDB" id="198735at2759"/>
<feature type="domain" description="Pirin N-terminal" evidence="12">
    <location>
        <begin position="96"/>
        <end position="191"/>
    </location>
</feature>
<sequence length="365" mass="40402">MRKWVLRAAISWDTGCVGTADSFLHVHSIFLLQTAVSCQDDQHQDSGAFQPVKPIGTDSFAVNNSSKDSRTAGVTAMSRTIVRGFESVEQDEGVGARVRRSVGRPELKSLDPFLMLDEFKVSKPAGFPDHPHRGFETATYMLSGTTRHEDFMGHQGRIGPGDLQWMTAGRGIVHCEMPGDDTESHGLQLWINLKKADKMIEPAYQELLSKDVPKPSKDGVTVAVIAGESLGVKSQVYTRTPTMYLDFKLEPGAKYTQAVPEGWNGFVYVLSGYVHLGPEDKQTLGKPHHTMVMSDGEGLTLENKGPEKVHCVLIAGEPINEPVYQYGPFVMNSQEEIRQAIDDYRHGRNGFENAPSWNSFVAYED</sequence>
<organism evidence="14 15">
    <name type="scientific">Branchiostoma belcheri</name>
    <name type="common">Amphioxus</name>
    <dbReference type="NCBI Taxonomy" id="7741"/>
    <lineage>
        <taxon>Eukaryota</taxon>
        <taxon>Metazoa</taxon>
        <taxon>Chordata</taxon>
        <taxon>Cephalochordata</taxon>
        <taxon>Leptocardii</taxon>
        <taxon>Amphioxiformes</taxon>
        <taxon>Branchiostomatidae</taxon>
        <taxon>Branchiostoma</taxon>
    </lineage>
</organism>
<dbReference type="InterPro" id="IPR008778">
    <property type="entry name" value="Pirin_C_dom"/>
</dbReference>
<dbReference type="Proteomes" id="UP000515135">
    <property type="component" value="Unplaced"/>
</dbReference>
<evidence type="ECO:0000256" key="1">
    <source>
        <dbReference type="ARBA" id="ARBA00004123"/>
    </source>
</evidence>
<dbReference type="InterPro" id="IPR014710">
    <property type="entry name" value="RmlC-like_jellyroll"/>
</dbReference>